<dbReference type="EMBL" id="CP132942">
    <property type="protein sequence ID" value="XCB32968.1"/>
    <property type="molecule type" value="Genomic_DNA"/>
</dbReference>
<protein>
    <submittedName>
        <fullName evidence="1">Uncharacterized protein</fullName>
    </submittedName>
</protein>
<dbReference type="RefSeq" id="WP_353063810.1">
    <property type="nucleotide sequence ID" value="NZ_CP132942.1"/>
</dbReference>
<dbReference type="AlphaFoldDB" id="A0AAU7ZPV0"/>
<reference evidence="1" key="1">
    <citation type="submission" date="2023-08" db="EMBL/GenBank/DDBJ databases">
        <authorList>
            <person name="Messyasz A."/>
            <person name="Mannisto M.K."/>
            <person name="Kerkhof L.J."/>
            <person name="Haggblom M."/>
        </authorList>
    </citation>
    <scope>NUCLEOTIDE SEQUENCE</scope>
    <source>
        <strain evidence="1">X5P6</strain>
    </source>
</reference>
<name>A0AAU7ZPV0_9BACT</name>
<sequence>MQSSALYSMTLQSLVGLRNEMVTSDWIDAVNALPNPNDQIRAQATAFKVEHAIQVLSNAALSDIADQMVAQQAAITAATTELKDSLGDLTKLTNILDDVTQVLTVVGQIVSLA</sequence>
<accession>A0AAU7ZPV0</accession>
<proteinExistence type="predicted"/>
<reference evidence="1" key="2">
    <citation type="journal article" date="2024" name="Environ. Microbiol.">
        <title>Genome analysis and description of Tunturibacter gen. nov. expands the diversity of Terriglobia in tundra soils.</title>
        <authorList>
            <person name="Messyasz A."/>
            <person name="Mannisto M.K."/>
            <person name="Kerkhof L.J."/>
            <person name="Haggblom M.M."/>
        </authorList>
    </citation>
    <scope>NUCLEOTIDE SEQUENCE</scope>
    <source>
        <strain evidence="1">X5P6</strain>
    </source>
</reference>
<organism evidence="1">
    <name type="scientific">Tunturiibacter psychrotolerans</name>
    <dbReference type="NCBI Taxonomy" id="3069686"/>
    <lineage>
        <taxon>Bacteria</taxon>
        <taxon>Pseudomonadati</taxon>
        <taxon>Acidobacteriota</taxon>
        <taxon>Terriglobia</taxon>
        <taxon>Terriglobales</taxon>
        <taxon>Acidobacteriaceae</taxon>
        <taxon>Tunturiibacter</taxon>
    </lineage>
</organism>
<dbReference type="KEGG" id="tpsc:RBB77_21510"/>
<evidence type="ECO:0000313" key="1">
    <source>
        <dbReference type="EMBL" id="XCB32968.1"/>
    </source>
</evidence>
<gene>
    <name evidence="1" type="ORF">RBB77_21510</name>
</gene>